<dbReference type="EMBL" id="LAZR01000960">
    <property type="protein sequence ID" value="KKN53695.1"/>
    <property type="molecule type" value="Genomic_DNA"/>
</dbReference>
<evidence type="ECO:0000256" key="1">
    <source>
        <dbReference type="SAM" id="Phobius"/>
    </source>
</evidence>
<keyword evidence="1" id="KW-0812">Transmembrane</keyword>
<feature type="transmembrane region" description="Helical" evidence="1">
    <location>
        <begin position="75"/>
        <end position="98"/>
    </location>
</feature>
<gene>
    <name evidence="2" type="ORF">LCGC14_0599980</name>
</gene>
<protein>
    <submittedName>
        <fullName evidence="2">Uncharacterized protein</fullName>
    </submittedName>
</protein>
<sequence>MFDFLLDLDFGPMFKPINQFLDGLNYFWYIFFRYGNYILFLCFSIMGIILLLHAREKEYDEKIHGNIELVKKRGRVGSAIFIFIGFGFLFKIFTVLLYDIFTHFPEPQIVVQYMGDTFNSINSLENVYTLTLYEKSIFFLISFISFLSIMLITIGIYLMFFNKFIIRSKSKFIVFIGLGFFFWILFGFRTSLRLLV</sequence>
<reference evidence="2" key="1">
    <citation type="journal article" date="2015" name="Nature">
        <title>Complex archaea that bridge the gap between prokaryotes and eukaryotes.</title>
        <authorList>
            <person name="Spang A."/>
            <person name="Saw J.H."/>
            <person name="Jorgensen S.L."/>
            <person name="Zaremba-Niedzwiedzka K."/>
            <person name="Martijn J."/>
            <person name="Lind A.E."/>
            <person name="van Eijk R."/>
            <person name="Schleper C."/>
            <person name="Guy L."/>
            <person name="Ettema T.J."/>
        </authorList>
    </citation>
    <scope>NUCLEOTIDE SEQUENCE</scope>
</reference>
<name>A0A0F9RB13_9ZZZZ</name>
<feature type="transmembrane region" description="Helical" evidence="1">
    <location>
        <begin position="34"/>
        <end position="54"/>
    </location>
</feature>
<comment type="caution">
    <text evidence="2">The sequence shown here is derived from an EMBL/GenBank/DDBJ whole genome shotgun (WGS) entry which is preliminary data.</text>
</comment>
<dbReference type="AlphaFoldDB" id="A0A0F9RB13"/>
<feature type="transmembrane region" description="Helical" evidence="1">
    <location>
        <begin position="172"/>
        <end position="192"/>
    </location>
</feature>
<keyword evidence="1" id="KW-0472">Membrane</keyword>
<feature type="transmembrane region" description="Helical" evidence="1">
    <location>
        <begin position="137"/>
        <end position="160"/>
    </location>
</feature>
<organism evidence="2">
    <name type="scientific">marine sediment metagenome</name>
    <dbReference type="NCBI Taxonomy" id="412755"/>
    <lineage>
        <taxon>unclassified sequences</taxon>
        <taxon>metagenomes</taxon>
        <taxon>ecological metagenomes</taxon>
    </lineage>
</organism>
<keyword evidence="1" id="KW-1133">Transmembrane helix</keyword>
<accession>A0A0F9RB13</accession>
<evidence type="ECO:0000313" key="2">
    <source>
        <dbReference type="EMBL" id="KKN53695.1"/>
    </source>
</evidence>
<proteinExistence type="predicted"/>